<dbReference type="Gene3D" id="3.40.50.1000">
    <property type="entry name" value="HAD superfamily/HAD-like"/>
    <property type="match status" value="1"/>
</dbReference>
<feature type="region of interest" description="Disordered" evidence="2">
    <location>
        <begin position="441"/>
        <end position="474"/>
    </location>
</feature>
<dbReference type="PANTHER" id="PTHR43316:SF8">
    <property type="entry name" value="HAD FAMILY HYDROLASE"/>
    <property type="match status" value="1"/>
</dbReference>
<dbReference type="PANTHER" id="PTHR43316">
    <property type="entry name" value="HYDROLASE, HALOACID DELAHOGENASE-RELATED"/>
    <property type="match status" value="1"/>
</dbReference>
<dbReference type="Gene3D" id="1.20.120.1600">
    <property type="match status" value="1"/>
</dbReference>
<dbReference type="InterPro" id="IPR023214">
    <property type="entry name" value="HAD_sf"/>
</dbReference>
<evidence type="ECO:0000313" key="3">
    <source>
        <dbReference type="EMBL" id="CEM08946.1"/>
    </source>
</evidence>
<dbReference type="VEuPathDB" id="CryptoDB:Cvel_15752"/>
<feature type="region of interest" description="Disordered" evidence="2">
    <location>
        <begin position="567"/>
        <end position="593"/>
    </location>
</feature>
<dbReference type="AlphaFoldDB" id="A0A0G4F8B1"/>
<sequence length="593" mass="63983">MFFCALPFIRTLLVILVSSLTAFAVPGRGLAFTRRRFSFPGAFLSPAKVAATGVKKDQRVGGRQPAAVSSVALDLDEGGRMSNIRVISFDLDDTLWVCEKVMQRANQKYTAFVDTEYPLVGEWVRSSEHKTFAQLMRYVWSLAQKEDPSLKTPVDFTKLRKDTLRLAAQSAGLEAEKIDNFVEEAFSEWFLWRNSVSGFTTGRPEEELIMETLKETEGGENGVRGGNHTQTDSQSVGGKRDQNGFGESNDVSGKAAEGDAALIACLRSLRQSGFVVGAVTNGNSCPNTLDIPFLKEAFDFWVNAAMCGCSKPDPRVFRQATREVLSLHESGGVRGGAVRVSEEQAEALRECAETADGALPSIAPSSTAPPCEGAEKGTCDGGKKAPEGFALDFWLHVGDDIRNDCEAAKVLGMRTVWTTGVRNGRELPRREWTPLLPARMHGCVDSAVPPSSSSSGEKEGEEEEGDELIELPQTGSAWAVRAGVSEAKWSEGPSPNAGGKDRESGGDGSPPASQTSPPITKKESVIPFDKEKSLPVHAVRAVDAEVHSVIDLPRLLSRWREEETNGVKMNGETLSLHSTVTGGTDSDGKRKGG</sequence>
<proteinExistence type="predicted"/>
<dbReference type="PhylomeDB" id="A0A0G4F8B1"/>
<evidence type="ECO:0000256" key="2">
    <source>
        <dbReference type="SAM" id="MobiDB-lite"/>
    </source>
</evidence>
<feature type="compositionally biased region" description="Polar residues" evidence="2">
    <location>
        <begin position="227"/>
        <end position="236"/>
    </location>
</feature>
<dbReference type="InterPro" id="IPR051540">
    <property type="entry name" value="S-2-haloacid_dehalogenase"/>
</dbReference>
<feature type="compositionally biased region" description="Polar residues" evidence="2">
    <location>
        <begin position="572"/>
        <end position="584"/>
    </location>
</feature>
<dbReference type="SUPFAM" id="SSF56784">
    <property type="entry name" value="HAD-like"/>
    <property type="match status" value="1"/>
</dbReference>
<gene>
    <name evidence="3" type="ORF">Cvel_15752</name>
</gene>
<organism evidence="3">
    <name type="scientific">Chromera velia CCMP2878</name>
    <dbReference type="NCBI Taxonomy" id="1169474"/>
    <lineage>
        <taxon>Eukaryota</taxon>
        <taxon>Sar</taxon>
        <taxon>Alveolata</taxon>
        <taxon>Colpodellida</taxon>
        <taxon>Chromeraceae</taxon>
        <taxon>Chromera</taxon>
    </lineage>
</organism>
<dbReference type="GO" id="GO:0016787">
    <property type="term" value="F:hydrolase activity"/>
    <property type="evidence" value="ECO:0007669"/>
    <property type="project" value="UniProtKB-KW"/>
</dbReference>
<feature type="region of interest" description="Disordered" evidence="2">
    <location>
        <begin position="486"/>
        <end position="527"/>
    </location>
</feature>
<evidence type="ECO:0000256" key="1">
    <source>
        <dbReference type="ARBA" id="ARBA00022801"/>
    </source>
</evidence>
<reference evidence="3" key="1">
    <citation type="submission" date="2014-11" db="EMBL/GenBank/DDBJ databases">
        <authorList>
            <person name="Otto D Thomas"/>
            <person name="Naeem Raeece"/>
        </authorList>
    </citation>
    <scope>NUCLEOTIDE SEQUENCE</scope>
</reference>
<feature type="region of interest" description="Disordered" evidence="2">
    <location>
        <begin position="217"/>
        <end position="252"/>
    </location>
</feature>
<name>A0A0G4F8B1_9ALVE</name>
<accession>A0A0G4F8B1</accession>
<feature type="compositionally biased region" description="Acidic residues" evidence="2">
    <location>
        <begin position="459"/>
        <end position="469"/>
    </location>
</feature>
<protein>
    <submittedName>
        <fullName evidence="3">Uncharacterized protein</fullName>
    </submittedName>
</protein>
<dbReference type="EMBL" id="CDMZ01000197">
    <property type="protein sequence ID" value="CEM08946.1"/>
    <property type="molecule type" value="Genomic_DNA"/>
</dbReference>
<keyword evidence="1" id="KW-0378">Hydrolase</keyword>
<dbReference type="InterPro" id="IPR036412">
    <property type="entry name" value="HAD-like_sf"/>
</dbReference>